<dbReference type="RefSeq" id="WP_048117969.1">
    <property type="nucleotide sequence ID" value="NZ_CP009520.1"/>
</dbReference>
<dbReference type="KEGG" id="mvc:MSVAZ_0603"/>
<dbReference type="GeneID" id="24808982"/>
<name>A0A0E3Q378_9EURY</name>
<proteinExistence type="predicted"/>
<dbReference type="Pfam" id="PF07045">
    <property type="entry name" value="DUF1330"/>
    <property type="match status" value="1"/>
</dbReference>
<dbReference type="InterPro" id="IPR010753">
    <property type="entry name" value="DUF1330"/>
</dbReference>
<dbReference type="EMBL" id="CP009520">
    <property type="protein sequence ID" value="AKB42872.1"/>
    <property type="molecule type" value="Genomic_DNA"/>
</dbReference>
<gene>
    <name evidence="2" type="ORF">MSVAZ_0603</name>
</gene>
<dbReference type="AlphaFoldDB" id="A0A0E3Q378"/>
<dbReference type="InterPro" id="IPR011008">
    <property type="entry name" value="Dimeric_a/b-barrel"/>
</dbReference>
<evidence type="ECO:0000259" key="1">
    <source>
        <dbReference type="Pfam" id="PF07045"/>
    </source>
</evidence>
<evidence type="ECO:0000313" key="3">
    <source>
        <dbReference type="Proteomes" id="UP000033096"/>
    </source>
</evidence>
<accession>A0A0E3Q378</accession>
<keyword evidence="3" id="KW-1185">Reference proteome</keyword>
<dbReference type="PATRIC" id="fig|1434123.4.peg.674"/>
<dbReference type="SUPFAM" id="SSF54909">
    <property type="entry name" value="Dimeric alpha+beta barrel"/>
    <property type="match status" value="1"/>
</dbReference>
<sequence>MKKTVMVILIESVHDPVRYAEYIAAVKDIVEQHGGEYIARSNKITAFCGTIKPERSIVIGFDSLAQAENCFNSPEYRAVKHLREDSTVSSAFFIDND</sequence>
<dbReference type="Proteomes" id="UP000033096">
    <property type="component" value="Chromosome"/>
</dbReference>
<feature type="domain" description="DUF1330" evidence="1">
    <location>
        <begin position="7"/>
        <end position="95"/>
    </location>
</feature>
<organism evidence="2 3">
    <name type="scientific">Methanosarcina vacuolata Z-761</name>
    <dbReference type="NCBI Taxonomy" id="1434123"/>
    <lineage>
        <taxon>Archaea</taxon>
        <taxon>Methanobacteriati</taxon>
        <taxon>Methanobacteriota</taxon>
        <taxon>Stenosarchaea group</taxon>
        <taxon>Methanomicrobia</taxon>
        <taxon>Methanosarcinales</taxon>
        <taxon>Methanosarcinaceae</taxon>
        <taxon>Methanosarcina</taxon>
    </lineage>
</organism>
<dbReference type="Gene3D" id="3.30.70.100">
    <property type="match status" value="1"/>
</dbReference>
<evidence type="ECO:0000313" key="2">
    <source>
        <dbReference type="EMBL" id="AKB42872.1"/>
    </source>
</evidence>
<reference evidence="2 3" key="1">
    <citation type="submission" date="2014-07" db="EMBL/GenBank/DDBJ databases">
        <title>Methanogenic archaea and the global carbon cycle.</title>
        <authorList>
            <person name="Henriksen J.R."/>
            <person name="Luke J."/>
            <person name="Reinhart S."/>
            <person name="Benedict M.N."/>
            <person name="Youngblut N.D."/>
            <person name="Metcalf M.E."/>
            <person name="Whitaker R.J."/>
            <person name="Metcalf W.W."/>
        </authorList>
    </citation>
    <scope>NUCLEOTIDE SEQUENCE [LARGE SCALE GENOMIC DNA]</scope>
    <source>
        <strain evidence="2 3">Z-761</strain>
    </source>
</reference>
<dbReference type="PANTHER" id="PTHR41521:SF4">
    <property type="entry name" value="BLR0684 PROTEIN"/>
    <property type="match status" value="1"/>
</dbReference>
<protein>
    <recommendedName>
        <fullName evidence="1">DUF1330 domain-containing protein</fullName>
    </recommendedName>
</protein>
<dbReference type="HOGENOM" id="CLU_145407_1_2_2"/>
<dbReference type="PANTHER" id="PTHR41521">
    <property type="match status" value="1"/>
</dbReference>
<dbReference type="STRING" id="1434123.MSVAZ_0603"/>